<reference evidence="2 3" key="1">
    <citation type="submission" date="2012-02" db="EMBL/GenBank/DDBJ databases">
        <title>Whole genome shotgun sequence of Mobilicoccus pelagius NBRC 104925.</title>
        <authorList>
            <person name="Yoshida Y."/>
            <person name="Hosoyama A."/>
            <person name="Tsuchikane K."/>
            <person name="Katsumata H."/>
            <person name="Yamazaki S."/>
            <person name="Fujita N."/>
        </authorList>
    </citation>
    <scope>NUCLEOTIDE SEQUENCE [LARGE SCALE GENOMIC DNA]</scope>
    <source>
        <strain evidence="2 3">NBRC 104925</strain>
    </source>
</reference>
<feature type="transmembrane region" description="Helical" evidence="1">
    <location>
        <begin position="24"/>
        <end position="44"/>
    </location>
</feature>
<evidence type="ECO:0000313" key="3">
    <source>
        <dbReference type="Proteomes" id="UP000004367"/>
    </source>
</evidence>
<evidence type="ECO:0000313" key="2">
    <source>
        <dbReference type="EMBL" id="GAB49917.1"/>
    </source>
</evidence>
<name>H5UW09_9MICO</name>
<dbReference type="EMBL" id="BAFE01000094">
    <property type="protein sequence ID" value="GAB49917.1"/>
    <property type="molecule type" value="Genomic_DNA"/>
</dbReference>
<sequence>MTPLDSYRVPSVTTLGTPPPRKSLLLSALLTFFLGPLGMIYTTIPGFLLMSVLTTIIGVLTLGHGLAVMWPLCMIWGVWAGHRRNERERLLASVRGW</sequence>
<dbReference type="RefSeq" id="WP_009483760.1">
    <property type="nucleotide sequence ID" value="NZ_BAFE01000094.1"/>
</dbReference>
<dbReference type="AlphaFoldDB" id="H5UW09"/>
<keyword evidence="1" id="KW-0472">Membrane</keyword>
<keyword evidence="1" id="KW-0812">Transmembrane</keyword>
<protein>
    <submittedName>
        <fullName evidence="2">Uncharacterized protein</fullName>
    </submittedName>
</protein>
<dbReference type="Proteomes" id="UP000004367">
    <property type="component" value="Unassembled WGS sequence"/>
</dbReference>
<proteinExistence type="predicted"/>
<organism evidence="2 3">
    <name type="scientific">Mobilicoccus pelagius NBRC 104925</name>
    <dbReference type="NCBI Taxonomy" id="1089455"/>
    <lineage>
        <taxon>Bacteria</taxon>
        <taxon>Bacillati</taxon>
        <taxon>Actinomycetota</taxon>
        <taxon>Actinomycetes</taxon>
        <taxon>Micrococcales</taxon>
        <taxon>Dermatophilaceae</taxon>
        <taxon>Mobilicoccus</taxon>
    </lineage>
</organism>
<keyword evidence="1" id="KW-1133">Transmembrane helix</keyword>
<accession>H5UW09</accession>
<comment type="caution">
    <text evidence="2">The sequence shown here is derived from an EMBL/GenBank/DDBJ whole genome shotgun (WGS) entry which is preliminary data.</text>
</comment>
<dbReference type="eggNOG" id="ENOG5032P0J">
    <property type="taxonomic scope" value="Bacteria"/>
</dbReference>
<feature type="transmembrane region" description="Helical" evidence="1">
    <location>
        <begin position="56"/>
        <end position="79"/>
    </location>
</feature>
<gene>
    <name evidence="2" type="ORF">MOPEL_135_01550</name>
</gene>
<evidence type="ECO:0000256" key="1">
    <source>
        <dbReference type="SAM" id="Phobius"/>
    </source>
</evidence>
<dbReference type="STRING" id="1089455.MOPEL_135_01550"/>
<keyword evidence="3" id="KW-1185">Reference proteome</keyword>